<sequence length="233" mass="27213">MSTRLDEYFLAQAVAAEQMDALWAEGWRHFGMYFFRYSRLQNHTVLPLRVRLAEHTFSRGQRRVLKKNADLRLELQRAFVNAEVEALFERHKTRFTHSIPESIYNFVSRHPSHIPCRCHSLTLHHQGRLVGISYLDEGAQATSSVYQCFDPAYQKRSLGILMILHSIKLSKAWGKAFYYPGYAYKEPSEYDYKKRLGALEYFDWKGNWLKYPAGLSATPQPALTKHFSDEALE</sequence>
<dbReference type="PANTHER" id="PTHR21367">
    <property type="entry name" value="ARGININE-TRNA-PROTEIN TRANSFERASE 1"/>
    <property type="match status" value="1"/>
</dbReference>
<dbReference type="InterPro" id="IPR030700">
    <property type="entry name" value="N-end_Aminoacyl_Trfase"/>
</dbReference>
<dbReference type="OrthoDB" id="9782022at2"/>
<comment type="caution">
    <text evidence="2">The sequence shown here is derived from an EMBL/GenBank/DDBJ whole genome shotgun (WGS) entry which is preliminary data.</text>
</comment>
<reference evidence="2 3" key="1">
    <citation type="submission" date="2019-07" db="EMBL/GenBank/DDBJ databases">
        <title>Whole genome shotgun sequence of Meiothermus hypogaeus NBRC 106114.</title>
        <authorList>
            <person name="Hosoyama A."/>
            <person name="Uohara A."/>
            <person name="Ohji S."/>
            <person name="Ichikawa N."/>
        </authorList>
    </citation>
    <scope>NUCLEOTIDE SEQUENCE [LARGE SCALE GENOMIC DNA]</scope>
    <source>
        <strain evidence="2 3">NBRC 106114</strain>
    </source>
</reference>
<dbReference type="Proteomes" id="UP000321197">
    <property type="component" value="Unassembled WGS sequence"/>
</dbReference>
<proteinExistence type="predicted"/>
<evidence type="ECO:0000259" key="1">
    <source>
        <dbReference type="Pfam" id="PF04377"/>
    </source>
</evidence>
<protein>
    <submittedName>
        <fullName evidence="2">Putative arginyl-tRNA--protein transferase</fullName>
    </submittedName>
</protein>
<name>A0A511R5U1_9DEIN</name>
<dbReference type="RefSeq" id="WP_119341934.1">
    <property type="nucleotide sequence ID" value="NZ_BJXL01000152.1"/>
</dbReference>
<organism evidence="2 3">
    <name type="scientific">Meiothermus hypogaeus NBRC 106114</name>
    <dbReference type="NCBI Taxonomy" id="1227553"/>
    <lineage>
        <taxon>Bacteria</taxon>
        <taxon>Thermotogati</taxon>
        <taxon>Deinococcota</taxon>
        <taxon>Deinococci</taxon>
        <taxon>Thermales</taxon>
        <taxon>Thermaceae</taxon>
        <taxon>Meiothermus</taxon>
    </lineage>
</organism>
<dbReference type="AlphaFoldDB" id="A0A511R5U1"/>
<dbReference type="EMBL" id="BJXL01000152">
    <property type="protein sequence ID" value="GEM84958.1"/>
    <property type="molecule type" value="Genomic_DNA"/>
</dbReference>
<dbReference type="InterPro" id="IPR007472">
    <property type="entry name" value="N-end_Aminoacyl_Trfase_C"/>
</dbReference>
<accession>A0A511R5U1</accession>
<keyword evidence="2" id="KW-0808">Transferase</keyword>
<evidence type="ECO:0000313" key="3">
    <source>
        <dbReference type="Proteomes" id="UP000321197"/>
    </source>
</evidence>
<dbReference type="Pfam" id="PF04377">
    <property type="entry name" value="ATE_C"/>
    <property type="match status" value="1"/>
</dbReference>
<evidence type="ECO:0000313" key="2">
    <source>
        <dbReference type="EMBL" id="GEM84958.1"/>
    </source>
</evidence>
<feature type="domain" description="N-end rule aminoacyl transferase C-terminal" evidence="1">
    <location>
        <begin position="89"/>
        <end position="201"/>
    </location>
</feature>
<dbReference type="GO" id="GO:0005737">
    <property type="term" value="C:cytoplasm"/>
    <property type="evidence" value="ECO:0007669"/>
    <property type="project" value="TreeGrafter"/>
</dbReference>
<gene>
    <name evidence="2" type="primary">ate</name>
    <name evidence="2" type="ORF">MHY01S_31240</name>
</gene>
<dbReference type="InterPro" id="IPR016181">
    <property type="entry name" value="Acyl_CoA_acyltransferase"/>
</dbReference>
<dbReference type="GO" id="GO:0004057">
    <property type="term" value="F:arginyl-tRNA--protein transferase activity"/>
    <property type="evidence" value="ECO:0007669"/>
    <property type="project" value="InterPro"/>
</dbReference>
<dbReference type="PANTHER" id="PTHR21367:SF1">
    <property type="entry name" value="ARGINYL-TRNA--PROTEIN TRANSFERASE 1"/>
    <property type="match status" value="1"/>
</dbReference>
<dbReference type="SUPFAM" id="SSF55729">
    <property type="entry name" value="Acyl-CoA N-acyltransferases (Nat)"/>
    <property type="match status" value="1"/>
</dbReference>